<dbReference type="Pfam" id="PF01883">
    <property type="entry name" value="FeS_assembly_P"/>
    <property type="match status" value="1"/>
</dbReference>
<dbReference type="Gene3D" id="3.30.300.130">
    <property type="entry name" value="Fe-S cluster assembly (FSCA)"/>
    <property type="match status" value="1"/>
</dbReference>
<evidence type="ECO:0000259" key="1">
    <source>
        <dbReference type="Pfam" id="PF01883"/>
    </source>
</evidence>
<comment type="caution">
    <text evidence="2">The sequence shown here is derived from an EMBL/GenBank/DDBJ whole genome shotgun (WGS) entry which is preliminary data.</text>
</comment>
<reference evidence="2 3" key="2">
    <citation type="submission" date="2024-01" db="EMBL/GenBank/DDBJ databases">
        <authorList>
            <person name="Xie X."/>
        </authorList>
    </citation>
    <scope>NUCLEOTIDE SEQUENCE [LARGE SCALE GENOMIC DNA]</scope>
    <source>
        <strain evidence="2">SCUT-1</strain>
    </source>
</reference>
<dbReference type="EMBL" id="JAYMYJ010000012">
    <property type="protein sequence ID" value="MEB4589612.1"/>
    <property type="molecule type" value="Genomic_DNA"/>
</dbReference>
<dbReference type="Proteomes" id="UP001308005">
    <property type="component" value="Unassembled WGS sequence"/>
</dbReference>
<proteinExistence type="predicted"/>
<dbReference type="InterPro" id="IPR052339">
    <property type="entry name" value="Fe-S_Maturation_MIP18"/>
</dbReference>
<accession>A0ABU6CU54</accession>
<dbReference type="RefSeq" id="WP_324692801.1">
    <property type="nucleotide sequence ID" value="NZ_JAYMYJ010000012.1"/>
</dbReference>
<sequence>MFKLPSFHKSKGAEPLADPQQAARREWLKNAVIDAVRQVYDPEIPVNIYELGLIYGLDVDDGNNVHIRMTLTSPGCPVAGSLPASVEAAARSIVQVNDVEVDLVWDPPWDPSRMSEDARLQLDMF</sequence>
<dbReference type="InterPro" id="IPR014291">
    <property type="entry name" value="SUF_FeS_clus_asmbl-assoc"/>
</dbReference>
<dbReference type="InterPro" id="IPR034904">
    <property type="entry name" value="FSCA_dom_sf"/>
</dbReference>
<dbReference type="NCBIfam" id="TIGR02945">
    <property type="entry name" value="SUF_assoc"/>
    <property type="match status" value="1"/>
</dbReference>
<evidence type="ECO:0000313" key="2">
    <source>
        <dbReference type="EMBL" id="MEB4589612.1"/>
    </source>
</evidence>
<name>A0ABU6CU54_9GAMM</name>
<dbReference type="PANTHER" id="PTHR42831:SF1">
    <property type="entry name" value="FE-S PROTEIN MATURATION AUXILIARY FACTOR YITW"/>
    <property type="match status" value="1"/>
</dbReference>
<keyword evidence="3" id="KW-1185">Reference proteome</keyword>
<dbReference type="PANTHER" id="PTHR42831">
    <property type="entry name" value="FE-S PROTEIN MATURATION AUXILIARY FACTOR YITW"/>
    <property type="match status" value="1"/>
</dbReference>
<gene>
    <name evidence="2" type="ORF">VSS37_01340</name>
</gene>
<dbReference type="InterPro" id="IPR002744">
    <property type="entry name" value="MIP18-like"/>
</dbReference>
<evidence type="ECO:0000313" key="3">
    <source>
        <dbReference type="Proteomes" id="UP001308005"/>
    </source>
</evidence>
<organism evidence="2 3">
    <name type="scientific">Candidatus Thiothrix phosphatis</name>
    <dbReference type="NCBI Taxonomy" id="3112415"/>
    <lineage>
        <taxon>Bacteria</taxon>
        <taxon>Pseudomonadati</taxon>
        <taxon>Pseudomonadota</taxon>
        <taxon>Gammaproteobacteria</taxon>
        <taxon>Thiotrichales</taxon>
        <taxon>Thiotrichaceae</taxon>
        <taxon>Thiothrix</taxon>
    </lineage>
</organism>
<protein>
    <submittedName>
        <fullName evidence="2">SUF system Fe-S cluster assembly protein</fullName>
    </submittedName>
</protein>
<dbReference type="SUPFAM" id="SSF117916">
    <property type="entry name" value="Fe-S cluster assembly (FSCA) domain-like"/>
    <property type="match status" value="1"/>
</dbReference>
<reference evidence="3" key="1">
    <citation type="submission" date="2023-07" db="EMBL/GenBank/DDBJ databases">
        <title>The carbon used by Thiothrix.</title>
        <authorList>
            <person name="Chen L."/>
        </authorList>
    </citation>
    <scope>NUCLEOTIDE SEQUENCE [LARGE SCALE GENOMIC DNA]</scope>
</reference>
<feature type="domain" description="MIP18 family-like" evidence="1">
    <location>
        <begin position="29"/>
        <end position="102"/>
    </location>
</feature>